<sequence>MKKNTVLYVLLIVLIIMNGFFLFNYLGRPQHKGVKESSAFIVKELNFDASQLEKFKQLEENHHFTMQKIGDGIKVNKDKLFTKITAPTIDRNKVDSLIIEISKADLLKEKELFNKLRGIYEICDENQKKRFSDILKKARRFNGNGPEGSGRGERPERP</sequence>
<feature type="transmembrane region" description="Helical" evidence="2">
    <location>
        <begin position="6"/>
        <end position="26"/>
    </location>
</feature>
<keyword evidence="2" id="KW-0812">Transmembrane</keyword>
<dbReference type="KEGG" id="lvn:BWR22_05600"/>
<name>A0AAC9LJI6_9FLAO</name>
<evidence type="ECO:0000256" key="1">
    <source>
        <dbReference type="SAM" id="MobiDB-lite"/>
    </source>
</evidence>
<evidence type="ECO:0000313" key="3">
    <source>
        <dbReference type="EMBL" id="APX99805.1"/>
    </source>
</evidence>
<dbReference type="Gene3D" id="1.20.120.1490">
    <property type="match status" value="1"/>
</dbReference>
<evidence type="ECO:0000313" key="4">
    <source>
        <dbReference type="Proteomes" id="UP000187506"/>
    </source>
</evidence>
<gene>
    <name evidence="3" type="ORF">BWR22_05600</name>
</gene>
<evidence type="ECO:0008006" key="5">
    <source>
        <dbReference type="Google" id="ProtNLM"/>
    </source>
</evidence>
<reference evidence="3 4" key="1">
    <citation type="submission" date="2017-01" db="EMBL/GenBank/DDBJ databases">
        <title>Complete genome of Lacinutrix venerupis DOK2-8 isolated from seawater in Dokdo.</title>
        <authorList>
            <person name="Chi W.-J."/>
            <person name="Kim J.H."/>
        </authorList>
    </citation>
    <scope>NUCLEOTIDE SEQUENCE [LARGE SCALE GENOMIC DNA]</scope>
    <source>
        <strain evidence="3 4">DOK2-8</strain>
    </source>
</reference>
<dbReference type="Proteomes" id="UP000187506">
    <property type="component" value="Chromosome"/>
</dbReference>
<dbReference type="RefSeq" id="WP_076732432.1">
    <property type="nucleotide sequence ID" value="NZ_CP019352.1"/>
</dbReference>
<keyword evidence="2" id="KW-1133">Transmembrane helix</keyword>
<proteinExistence type="predicted"/>
<accession>A0AAC9LJI6</accession>
<dbReference type="InterPro" id="IPR012899">
    <property type="entry name" value="LTXXQ"/>
</dbReference>
<protein>
    <recommendedName>
        <fullName evidence="5">LTXXQ motif family protein</fullName>
    </recommendedName>
</protein>
<evidence type="ECO:0000256" key="2">
    <source>
        <dbReference type="SAM" id="Phobius"/>
    </source>
</evidence>
<dbReference type="EMBL" id="CP019352">
    <property type="protein sequence ID" value="APX99805.1"/>
    <property type="molecule type" value="Genomic_DNA"/>
</dbReference>
<keyword evidence="4" id="KW-1185">Reference proteome</keyword>
<organism evidence="3 4">
    <name type="scientific">Lacinutrix venerupis</name>
    <dbReference type="NCBI Taxonomy" id="1486034"/>
    <lineage>
        <taxon>Bacteria</taxon>
        <taxon>Pseudomonadati</taxon>
        <taxon>Bacteroidota</taxon>
        <taxon>Flavobacteriia</taxon>
        <taxon>Flavobacteriales</taxon>
        <taxon>Flavobacteriaceae</taxon>
        <taxon>Lacinutrix</taxon>
    </lineage>
</organism>
<feature type="region of interest" description="Disordered" evidence="1">
    <location>
        <begin position="137"/>
        <end position="158"/>
    </location>
</feature>
<dbReference type="Pfam" id="PF07813">
    <property type="entry name" value="LTXXQ"/>
    <property type="match status" value="1"/>
</dbReference>
<keyword evidence="2" id="KW-0472">Membrane</keyword>
<dbReference type="AlphaFoldDB" id="A0AAC9LJI6"/>